<keyword evidence="1" id="KW-0472">Membrane</keyword>
<proteinExistence type="predicted"/>
<accession>A0A0E9NK61</accession>
<evidence type="ECO:0000256" key="1">
    <source>
        <dbReference type="SAM" id="Phobius"/>
    </source>
</evidence>
<dbReference type="EMBL" id="BACD03000030">
    <property type="protein sequence ID" value="GAO50229.1"/>
    <property type="molecule type" value="Genomic_DNA"/>
</dbReference>
<keyword evidence="1" id="KW-1133">Transmembrane helix</keyword>
<dbReference type="Proteomes" id="UP000033140">
    <property type="component" value="Unassembled WGS sequence"/>
</dbReference>
<dbReference type="AlphaFoldDB" id="A0A0E9NK61"/>
<evidence type="ECO:0000313" key="2">
    <source>
        <dbReference type="EMBL" id="GAO50229.1"/>
    </source>
</evidence>
<organism evidence="2 3">
    <name type="scientific">Saitoella complicata (strain BCRC 22490 / CBS 7301 / JCM 7358 / NBRC 10748 / NRRL Y-17804)</name>
    <dbReference type="NCBI Taxonomy" id="698492"/>
    <lineage>
        <taxon>Eukaryota</taxon>
        <taxon>Fungi</taxon>
        <taxon>Dikarya</taxon>
        <taxon>Ascomycota</taxon>
        <taxon>Taphrinomycotina</taxon>
        <taxon>Taphrinomycotina incertae sedis</taxon>
        <taxon>Saitoella</taxon>
    </lineage>
</organism>
<dbReference type="PROSITE" id="PS51257">
    <property type="entry name" value="PROKAR_LIPOPROTEIN"/>
    <property type="match status" value="1"/>
</dbReference>
<name>A0A0E9NK61_SAICN</name>
<evidence type="ECO:0000313" key="3">
    <source>
        <dbReference type="Proteomes" id="UP000033140"/>
    </source>
</evidence>
<reference evidence="2 3" key="1">
    <citation type="journal article" date="2011" name="J. Gen. Appl. Microbiol.">
        <title>Draft genome sequencing of the enigmatic yeast Saitoella complicata.</title>
        <authorList>
            <person name="Nishida H."/>
            <person name="Hamamoto M."/>
            <person name="Sugiyama J."/>
        </authorList>
    </citation>
    <scope>NUCLEOTIDE SEQUENCE [LARGE SCALE GENOMIC DNA]</scope>
    <source>
        <strain evidence="2 3">NRRL Y-17804</strain>
    </source>
</reference>
<protein>
    <submittedName>
        <fullName evidence="2">Uncharacterized protein</fullName>
    </submittedName>
</protein>
<keyword evidence="3" id="KW-1185">Reference proteome</keyword>
<sequence length="168" mass="18490">MSERITPSETKNSSKSTSAFIILHAHFLAGACPFFPFLSAFFSFAISLIDPKLNFPVAAALAANTASFLRWIEAVSFFARACCFTRIVFLGAMWTAATKTSRSLQLESSLSHLVLDLGMYAVFGVLLCSLAAYTKVNLTTKHSSVDKKKRREASVPFTRIPFAELSFE</sequence>
<gene>
    <name evidence="2" type="ORF">G7K_4361-t1</name>
</gene>
<keyword evidence="1" id="KW-0812">Transmembrane</keyword>
<feature type="transmembrane region" description="Helical" evidence="1">
    <location>
        <begin position="21"/>
        <end position="49"/>
    </location>
</feature>
<reference evidence="2 3" key="3">
    <citation type="journal article" date="2015" name="Genome Announc.">
        <title>Draft Genome Sequence of the Archiascomycetous Yeast Saitoella complicata.</title>
        <authorList>
            <person name="Yamauchi K."/>
            <person name="Kondo S."/>
            <person name="Hamamoto M."/>
            <person name="Takahashi Y."/>
            <person name="Ogura Y."/>
            <person name="Hayashi T."/>
            <person name="Nishida H."/>
        </authorList>
    </citation>
    <scope>NUCLEOTIDE SEQUENCE [LARGE SCALE GENOMIC DNA]</scope>
    <source>
        <strain evidence="2 3">NRRL Y-17804</strain>
    </source>
</reference>
<feature type="transmembrane region" description="Helical" evidence="1">
    <location>
        <begin position="117"/>
        <end position="138"/>
    </location>
</feature>
<reference evidence="2 3" key="2">
    <citation type="journal article" date="2014" name="J. Gen. Appl. Microbiol.">
        <title>The early diverging ascomycetous budding yeast Saitoella complicata has three histone deacetylases belonging to the Clr6, Hos2, and Rpd3 lineages.</title>
        <authorList>
            <person name="Nishida H."/>
            <person name="Matsumoto T."/>
            <person name="Kondo S."/>
            <person name="Hamamoto M."/>
            <person name="Yoshikawa H."/>
        </authorList>
    </citation>
    <scope>NUCLEOTIDE SEQUENCE [LARGE SCALE GENOMIC DNA]</scope>
    <source>
        <strain evidence="2 3">NRRL Y-17804</strain>
    </source>
</reference>
<feature type="transmembrane region" description="Helical" evidence="1">
    <location>
        <begin position="77"/>
        <end position="97"/>
    </location>
</feature>
<comment type="caution">
    <text evidence="2">The sequence shown here is derived from an EMBL/GenBank/DDBJ whole genome shotgun (WGS) entry which is preliminary data.</text>
</comment>